<organism evidence="1 2">
    <name type="scientific">Acer yangbiense</name>
    <dbReference type="NCBI Taxonomy" id="1000413"/>
    <lineage>
        <taxon>Eukaryota</taxon>
        <taxon>Viridiplantae</taxon>
        <taxon>Streptophyta</taxon>
        <taxon>Embryophyta</taxon>
        <taxon>Tracheophyta</taxon>
        <taxon>Spermatophyta</taxon>
        <taxon>Magnoliopsida</taxon>
        <taxon>eudicotyledons</taxon>
        <taxon>Gunneridae</taxon>
        <taxon>Pentapetalae</taxon>
        <taxon>rosids</taxon>
        <taxon>malvids</taxon>
        <taxon>Sapindales</taxon>
        <taxon>Sapindaceae</taxon>
        <taxon>Hippocastanoideae</taxon>
        <taxon>Acereae</taxon>
        <taxon>Acer</taxon>
    </lineage>
</organism>
<protein>
    <submittedName>
        <fullName evidence="1">Uncharacterized protein</fullName>
    </submittedName>
</protein>
<dbReference type="Proteomes" id="UP000323000">
    <property type="component" value="Chromosome 8"/>
</dbReference>
<sequence length="90" mass="10253">MAEVLKTRMDVHKSKRNINLKVFDPAIAKFFVQLPHKLQNCLQAQFMKFAKDNKGENSASCVLRKGKGSSTALEVDPERIAMLERKSFKD</sequence>
<dbReference type="EMBL" id="VAHF01000008">
    <property type="protein sequence ID" value="TXG56266.1"/>
    <property type="molecule type" value="Genomic_DNA"/>
</dbReference>
<comment type="caution">
    <text evidence="1">The sequence shown here is derived from an EMBL/GenBank/DDBJ whole genome shotgun (WGS) entry which is preliminary data.</text>
</comment>
<reference evidence="2" key="1">
    <citation type="journal article" date="2019" name="Gigascience">
        <title>De novo genome assembly of the endangered Acer yangbiense, a plant species with extremely small populations endemic to Yunnan Province, China.</title>
        <authorList>
            <person name="Yang J."/>
            <person name="Wariss H.M."/>
            <person name="Tao L."/>
            <person name="Zhang R."/>
            <person name="Yun Q."/>
            <person name="Hollingsworth P."/>
            <person name="Dao Z."/>
            <person name="Luo G."/>
            <person name="Guo H."/>
            <person name="Ma Y."/>
            <person name="Sun W."/>
        </authorList>
    </citation>
    <scope>NUCLEOTIDE SEQUENCE [LARGE SCALE GENOMIC DNA]</scope>
    <source>
        <strain evidence="2">cv. Malutang</strain>
    </source>
</reference>
<gene>
    <name evidence="1" type="ORF">EZV62_017579</name>
</gene>
<proteinExistence type="predicted"/>
<accession>A0A5C7HJ84</accession>
<keyword evidence="2" id="KW-1185">Reference proteome</keyword>
<evidence type="ECO:0000313" key="1">
    <source>
        <dbReference type="EMBL" id="TXG56266.1"/>
    </source>
</evidence>
<dbReference type="AlphaFoldDB" id="A0A5C7HJ84"/>
<name>A0A5C7HJ84_9ROSI</name>
<evidence type="ECO:0000313" key="2">
    <source>
        <dbReference type="Proteomes" id="UP000323000"/>
    </source>
</evidence>